<sequence length="256" mass="29221">MKLLTAFRAELLKTRRTASVYLALIGALIIPAILLLNLLTDGSDINAIRKDSLNAIFELCAERSHIVFLPVFVILVCTLLPQIEYRNNTWKQVLVAPQSKRNVFLAKFGNINLLLLLFLLAGLVFTSLAVVVTHFRYPGLDLFHQPFDMKRLLLRTANSYVLMLAVCTLQFWLGLRFRNFVVPTAIGFVLWVTGMMMAIEFRSDLVYYFPYSFQVFPFAAQLQPRLTQVAWTSTGYAALFLLLAFLDFRKRRLASA</sequence>
<name>A0A4R1B8B1_9BACT</name>
<dbReference type="Pfam" id="PF12730">
    <property type="entry name" value="ABC2_membrane_4"/>
    <property type="match status" value="1"/>
</dbReference>
<keyword evidence="1" id="KW-0472">Membrane</keyword>
<feature type="transmembrane region" description="Helical" evidence="1">
    <location>
        <begin position="66"/>
        <end position="83"/>
    </location>
</feature>
<dbReference type="PANTHER" id="PTHR37305">
    <property type="entry name" value="INTEGRAL MEMBRANE PROTEIN-RELATED"/>
    <property type="match status" value="1"/>
</dbReference>
<evidence type="ECO:0000256" key="1">
    <source>
        <dbReference type="SAM" id="Phobius"/>
    </source>
</evidence>
<accession>A0A4R1B8B1</accession>
<feature type="transmembrane region" description="Helical" evidence="1">
    <location>
        <begin position="20"/>
        <end position="40"/>
    </location>
</feature>
<gene>
    <name evidence="2" type="ORF">EPD60_16280</name>
</gene>
<evidence type="ECO:0000313" key="2">
    <source>
        <dbReference type="EMBL" id="TCJ12109.1"/>
    </source>
</evidence>
<keyword evidence="1" id="KW-1133">Transmembrane helix</keyword>
<evidence type="ECO:0000313" key="3">
    <source>
        <dbReference type="Proteomes" id="UP000295334"/>
    </source>
</evidence>
<dbReference type="PANTHER" id="PTHR37305:SF1">
    <property type="entry name" value="MEMBRANE PROTEIN"/>
    <property type="match status" value="1"/>
</dbReference>
<reference evidence="2 3" key="1">
    <citation type="submission" date="2019-03" db="EMBL/GenBank/DDBJ databases">
        <authorList>
            <person name="Kim M.K.M."/>
        </authorList>
    </citation>
    <scope>NUCLEOTIDE SEQUENCE [LARGE SCALE GENOMIC DNA]</scope>
    <source>
        <strain evidence="2 3">17J68-12</strain>
    </source>
</reference>
<dbReference type="Proteomes" id="UP000295334">
    <property type="component" value="Unassembled WGS sequence"/>
</dbReference>
<organism evidence="2 3">
    <name type="scientific">Flaviaesturariibacter flavus</name>
    <dbReference type="NCBI Taxonomy" id="2502780"/>
    <lineage>
        <taxon>Bacteria</taxon>
        <taxon>Pseudomonadati</taxon>
        <taxon>Bacteroidota</taxon>
        <taxon>Chitinophagia</taxon>
        <taxon>Chitinophagales</taxon>
        <taxon>Chitinophagaceae</taxon>
        <taxon>Flaviaestuariibacter</taxon>
    </lineage>
</organism>
<keyword evidence="1" id="KW-0812">Transmembrane</keyword>
<dbReference type="OrthoDB" id="5946463at2"/>
<dbReference type="EMBL" id="SJZI01000052">
    <property type="protein sequence ID" value="TCJ12109.1"/>
    <property type="molecule type" value="Genomic_DNA"/>
</dbReference>
<proteinExistence type="predicted"/>
<feature type="transmembrane region" description="Helical" evidence="1">
    <location>
        <begin position="111"/>
        <end position="132"/>
    </location>
</feature>
<comment type="caution">
    <text evidence="2">The sequence shown here is derived from an EMBL/GenBank/DDBJ whole genome shotgun (WGS) entry which is preliminary data.</text>
</comment>
<feature type="transmembrane region" description="Helical" evidence="1">
    <location>
        <begin position="229"/>
        <end position="248"/>
    </location>
</feature>
<evidence type="ECO:0008006" key="4">
    <source>
        <dbReference type="Google" id="ProtNLM"/>
    </source>
</evidence>
<dbReference type="CDD" id="cd21809">
    <property type="entry name" value="ABC-2_lan_permease-like"/>
    <property type="match status" value="1"/>
</dbReference>
<dbReference type="RefSeq" id="WP_131450585.1">
    <property type="nucleotide sequence ID" value="NZ_SJZI01000052.1"/>
</dbReference>
<keyword evidence="3" id="KW-1185">Reference proteome</keyword>
<protein>
    <recommendedName>
        <fullName evidence="4">ABC transporter permease</fullName>
    </recommendedName>
</protein>
<dbReference type="AlphaFoldDB" id="A0A4R1B8B1"/>
<feature type="transmembrane region" description="Helical" evidence="1">
    <location>
        <begin position="152"/>
        <end position="174"/>
    </location>
</feature>
<feature type="transmembrane region" description="Helical" evidence="1">
    <location>
        <begin position="180"/>
        <end position="198"/>
    </location>
</feature>